<evidence type="ECO:0000313" key="3">
    <source>
        <dbReference type="EMBL" id="BBO23932.1"/>
    </source>
</evidence>
<feature type="transmembrane region" description="Helical" evidence="1">
    <location>
        <begin position="259"/>
        <end position="278"/>
    </location>
</feature>
<keyword evidence="1" id="KW-0812">Transmembrane</keyword>
<dbReference type="Gene3D" id="3.90.550.10">
    <property type="entry name" value="Spore Coat Polysaccharide Biosynthesis Protein SpsA, Chain A"/>
    <property type="match status" value="1"/>
</dbReference>
<keyword evidence="1" id="KW-1133">Transmembrane helix</keyword>
<dbReference type="GO" id="GO:0016740">
    <property type="term" value="F:transferase activity"/>
    <property type="evidence" value="ECO:0007669"/>
    <property type="project" value="UniProtKB-KW"/>
</dbReference>
<keyword evidence="3" id="KW-0808">Transferase</keyword>
<evidence type="ECO:0000313" key="4">
    <source>
        <dbReference type="Proteomes" id="UP000662873"/>
    </source>
</evidence>
<dbReference type="Proteomes" id="UP000662873">
    <property type="component" value="Chromosome"/>
</dbReference>
<feature type="domain" description="Glycosyltransferase 2-like" evidence="2">
    <location>
        <begin position="3"/>
        <end position="183"/>
    </location>
</feature>
<dbReference type="SUPFAM" id="SSF53448">
    <property type="entry name" value="Nucleotide-diphospho-sugar transferases"/>
    <property type="match status" value="1"/>
</dbReference>
<organism evidence="3 4">
    <name type="scientific">Candidatus Nitrosymbiomonas proteolyticus</name>
    <dbReference type="NCBI Taxonomy" id="2608984"/>
    <lineage>
        <taxon>Bacteria</taxon>
        <taxon>Bacillati</taxon>
        <taxon>Armatimonadota</taxon>
        <taxon>Armatimonadota incertae sedis</taxon>
        <taxon>Candidatus Nitrosymbiomonas</taxon>
    </lineage>
</organism>
<dbReference type="KEGG" id="npy:NPRO_15270"/>
<reference evidence="3" key="1">
    <citation type="journal article" name="DNA Res.">
        <title>The physiological potential of anammox bacteria as revealed by their core genome structure.</title>
        <authorList>
            <person name="Okubo T."/>
            <person name="Toyoda A."/>
            <person name="Fukuhara K."/>
            <person name="Uchiyama I."/>
            <person name="Harigaya Y."/>
            <person name="Kuroiwa M."/>
            <person name="Suzuki T."/>
            <person name="Murakami Y."/>
            <person name="Suwa Y."/>
            <person name="Takami H."/>
        </authorList>
    </citation>
    <scope>NUCLEOTIDE SEQUENCE</scope>
    <source>
        <strain evidence="3">317325-2</strain>
    </source>
</reference>
<dbReference type="InterPro" id="IPR001173">
    <property type="entry name" value="Glyco_trans_2-like"/>
</dbReference>
<keyword evidence="1" id="KW-0472">Membrane</keyword>
<sequence>MVSVLVVNWNTRELLRACLKSLLSNPPKSPQEVIVVDNASSDGSADMVRAEFPQVTLVASPRNLGYAEGNNEAWSRAQGEWRLSLNPDTEVPPGAIDAAVAKLEASLDCAVLAPRLIGPDGLTQKSVRGFPTVGGILGDLSGLGRLFPGSFLDSYRLTAFDYETEQRAPQPMGTFLLYRQSAVSEVGDPQRPFDPQFPIFFNEVDLLLRLAQHGGKCLYVPDIRILHHGGASTKQVQKSMIWESHRSLIRFLRKHSRSLGSRMVFPVVAALIWFGALLRARGYDVGFRA</sequence>
<proteinExistence type="predicted"/>
<dbReference type="PANTHER" id="PTHR43179">
    <property type="entry name" value="RHAMNOSYLTRANSFERASE WBBL"/>
    <property type="match status" value="1"/>
</dbReference>
<dbReference type="EMBL" id="AP021858">
    <property type="protein sequence ID" value="BBO23932.1"/>
    <property type="molecule type" value="Genomic_DNA"/>
</dbReference>
<evidence type="ECO:0000259" key="2">
    <source>
        <dbReference type="Pfam" id="PF00535"/>
    </source>
</evidence>
<dbReference type="CDD" id="cd04186">
    <property type="entry name" value="GT_2_like_c"/>
    <property type="match status" value="1"/>
</dbReference>
<name>A0A809RVS6_9BACT</name>
<dbReference type="Pfam" id="PF00535">
    <property type="entry name" value="Glycos_transf_2"/>
    <property type="match status" value="1"/>
</dbReference>
<gene>
    <name evidence="3" type="ORF">NPRO_15270</name>
</gene>
<evidence type="ECO:0000256" key="1">
    <source>
        <dbReference type="SAM" id="Phobius"/>
    </source>
</evidence>
<dbReference type="PANTHER" id="PTHR43179:SF7">
    <property type="entry name" value="RHAMNOSYLTRANSFERASE WBBL"/>
    <property type="match status" value="1"/>
</dbReference>
<accession>A0A809RVS6</accession>
<protein>
    <submittedName>
        <fullName evidence="3">Glycosyltransferase</fullName>
    </submittedName>
</protein>
<dbReference type="AlphaFoldDB" id="A0A809RVS6"/>
<dbReference type="InterPro" id="IPR029044">
    <property type="entry name" value="Nucleotide-diphossugar_trans"/>
</dbReference>